<dbReference type="AlphaFoldDB" id="A0AAV4FY93"/>
<name>A0AAV4FY93_9GAST</name>
<reference evidence="1 2" key="1">
    <citation type="journal article" date="2021" name="Elife">
        <title>Chloroplast acquisition without the gene transfer in kleptoplastic sea slugs, Plakobranchus ocellatus.</title>
        <authorList>
            <person name="Maeda T."/>
            <person name="Takahashi S."/>
            <person name="Yoshida T."/>
            <person name="Shimamura S."/>
            <person name="Takaki Y."/>
            <person name="Nagai Y."/>
            <person name="Toyoda A."/>
            <person name="Suzuki Y."/>
            <person name="Arimoto A."/>
            <person name="Ishii H."/>
            <person name="Satoh N."/>
            <person name="Nishiyama T."/>
            <person name="Hasebe M."/>
            <person name="Maruyama T."/>
            <person name="Minagawa J."/>
            <person name="Obokata J."/>
            <person name="Shigenobu S."/>
        </authorList>
    </citation>
    <scope>NUCLEOTIDE SEQUENCE [LARGE SCALE GENOMIC DNA]</scope>
</reference>
<sequence>MADRHQSRLRQTPKHLERMLFVNHKEEQNLQRRLEAIATSGRARSRELDRERIKMRNVWRYNSRLNHTHIAPLLEQIPSLIKKEVQRPSDSIDPVNMHLLREYRKNGQIIPSILSALTKDSQQHDSTEDNEQAKVLHNNGANIEKHSQKSTRQRLYGLHSLNGSISRHKRKRQFDENDALSGVSFSDEDEDHPDPSKVTQLVRDITKLRKDMSANKKIESRRSKSSFQDLLRVVNAQEKRDSESATYTDGTCALLRRKMVKLRNPEDYDSAVEVMLDTSKLEFTVKHLLPKIDQKRSSMSQSIIQPKKQVLPATRSFNSVPTISR</sequence>
<comment type="caution">
    <text evidence="1">The sequence shown here is derived from an EMBL/GenBank/DDBJ whole genome shotgun (WGS) entry which is preliminary data.</text>
</comment>
<evidence type="ECO:0000313" key="2">
    <source>
        <dbReference type="Proteomes" id="UP000762676"/>
    </source>
</evidence>
<protein>
    <recommendedName>
        <fullName evidence="3">BESS domain-containing protein</fullName>
    </recommendedName>
</protein>
<gene>
    <name evidence="1" type="ORF">ElyMa_002257700</name>
</gene>
<organism evidence="1 2">
    <name type="scientific">Elysia marginata</name>
    <dbReference type="NCBI Taxonomy" id="1093978"/>
    <lineage>
        <taxon>Eukaryota</taxon>
        <taxon>Metazoa</taxon>
        <taxon>Spiralia</taxon>
        <taxon>Lophotrochozoa</taxon>
        <taxon>Mollusca</taxon>
        <taxon>Gastropoda</taxon>
        <taxon>Heterobranchia</taxon>
        <taxon>Euthyneura</taxon>
        <taxon>Panpulmonata</taxon>
        <taxon>Sacoglossa</taxon>
        <taxon>Placobranchoidea</taxon>
        <taxon>Plakobranchidae</taxon>
        <taxon>Elysia</taxon>
    </lineage>
</organism>
<evidence type="ECO:0008006" key="3">
    <source>
        <dbReference type="Google" id="ProtNLM"/>
    </source>
</evidence>
<dbReference type="EMBL" id="BMAT01004693">
    <property type="protein sequence ID" value="GFR78298.1"/>
    <property type="molecule type" value="Genomic_DNA"/>
</dbReference>
<accession>A0AAV4FY93</accession>
<proteinExistence type="predicted"/>
<keyword evidence="2" id="KW-1185">Reference proteome</keyword>
<evidence type="ECO:0000313" key="1">
    <source>
        <dbReference type="EMBL" id="GFR78298.1"/>
    </source>
</evidence>
<dbReference type="Proteomes" id="UP000762676">
    <property type="component" value="Unassembled WGS sequence"/>
</dbReference>